<keyword evidence="2" id="KW-1185">Reference proteome</keyword>
<protein>
    <recommendedName>
        <fullName evidence="3">Pentatricopeptide repeat-containing protein</fullName>
    </recommendedName>
</protein>
<accession>A0ABR0UE12</accession>
<proteinExistence type="predicted"/>
<dbReference type="EMBL" id="JABTTQ020003058">
    <property type="protein sequence ID" value="KAK6120552.1"/>
    <property type="molecule type" value="Genomic_DNA"/>
</dbReference>
<comment type="caution">
    <text evidence="1">The sequence shown here is derived from an EMBL/GenBank/DDBJ whole genome shotgun (WGS) entry which is preliminary data.</text>
</comment>
<sequence>MHTTAKWRESLLARVRKFRSRRSGEESFLLGHENFVLFERREKWSLVHQSPGPVMNTVSSSLCRRLRHIYLQKSSSANAVLTSTRDNNIQNLVNQFKNSSSSGFRGQRLIYKTTVRRLAKAGRFSSIHDILDHQKRYPDIKDEHFTARLINLCGQAKMLDHALQLFD</sequence>
<evidence type="ECO:0008006" key="3">
    <source>
        <dbReference type="Google" id="ProtNLM"/>
    </source>
</evidence>
<reference evidence="1 2" key="1">
    <citation type="journal article" date="2021" name="Comput. Struct. Biotechnol. J.">
        <title>De novo genome assembly of the potent medicinal plant Rehmannia glutinosa using nanopore technology.</title>
        <authorList>
            <person name="Ma L."/>
            <person name="Dong C."/>
            <person name="Song C."/>
            <person name="Wang X."/>
            <person name="Zheng X."/>
            <person name="Niu Y."/>
            <person name="Chen S."/>
            <person name="Feng W."/>
        </authorList>
    </citation>
    <scope>NUCLEOTIDE SEQUENCE [LARGE SCALE GENOMIC DNA]</scope>
    <source>
        <strain evidence="1">DH-2019</strain>
    </source>
</reference>
<gene>
    <name evidence="1" type="ORF">DH2020_045704</name>
</gene>
<evidence type="ECO:0000313" key="2">
    <source>
        <dbReference type="Proteomes" id="UP001318860"/>
    </source>
</evidence>
<evidence type="ECO:0000313" key="1">
    <source>
        <dbReference type="EMBL" id="KAK6120552.1"/>
    </source>
</evidence>
<organism evidence="1 2">
    <name type="scientific">Rehmannia glutinosa</name>
    <name type="common">Chinese foxglove</name>
    <dbReference type="NCBI Taxonomy" id="99300"/>
    <lineage>
        <taxon>Eukaryota</taxon>
        <taxon>Viridiplantae</taxon>
        <taxon>Streptophyta</taxon>
        <taxon>Embryophyta</taxon>
        <taxon>Tracheophyta</taxon>
        <taxon>Spermatophyta</taxon>
        <taxon>Magnoliopsida</taxon>
        <taxon>eudicotyledons</taxon>
        <taxon>Gunneridae</taxon>
        <taxon>Pentapetalae</taxon>
        <taxon>asterids</taxon>
        <taxon>lamiids</taxon>
        <taxon>Lamiales</taxon>
        <taxon>Orobanchaceae</taxon>
        <taxon>Rehmannieae</taxon>
        <taxon>Rehmannia</taxon>
    </lineage>
</organism>
<dbReference type="Proteomes" id="UP001318860">
    <property type="component" value="Unassembled WGS sequence"/>
</dbReference>
<name>A0ABR0UE12_REHGL</name>